<gene>
    <name evidence="1" type="ORF">DCC81_02355</name>
</gene>
<organism evidence="1 2">
    <name type="scientific">Chitinophaga parva</name>
    <dbReference type="NCBI Taxonomy" id="2169414"/>
    <lineage>
        <taxon>Bacteria</taxon>
        <taxon>Pseudomonadati</taxon>
        <taxon>Bacteroidota</taxon>
        <taxon>Chitinophagia</taxon>
        <taxon>Chitinophagales</taxon>
        <taxon>Chitinophagaceae</taxon>
        <taxon>Chitinophaga</taxon>
    </lineage>
</organism>
<proteinExistence type="predicted"/>
<dbReference type="EMBL" id="QCYK01000001">
    <property type="protein sequence ID" value="PUZ28347.1"/>
    <property type="molecule type" value="Genomic_DNA"/>
</dbReference>
<comment type="caution">
    <text evidence="1">The sequence shown here is derived from an EMBL/GenBank/DDBJ whole genome shotgun (WGS) entry which is preliminary data.</text>
</comment>
<dbReference type="AlphaFoldDB" id="A0A2T7BKZ2"/>
<reference evidence="1 2" key="1">
    <citation type="submission" date="2018-04" db="EMBL/GenBank/DDBJ databases">
        <title>Chitinophaga fuyangensis sp. nov., isolated from soil in a chemical factory.</title>
        <authorList>
            <person name="Chen K."/>
        </authorList>
    </citation>
    <scope>NUCLEOTIDE SEQUENCE [LARGE SCALE GENOMIC DNA]</scope>
    <source>
        <strain evidence="1 2">LY-1</strain>
    </source>
</reference>
<name>A0A2T7BKZ2_9BACT</name>
<sequence length="91" mass="10673">MFENRCGISRRGEITTRKWPAGNSQFYFVYFAGKYPTMKIETKEQYSAAMDRIYYLLSMLIEPGSPEEKELKELTAVVTVYEAKLEENQEQ</sequence>
<protein>
    <submittedName>
        <fullName evidence="1">Uncharacterized protein</fullName>
    </submittedName>
</protein>
<keyword evidence="2" id="KW-1185">Reference proteome</keyword>
<accession>A0A2T7BKZ2</accession>
<evidence type="ECO:0000313" key="2">
    <source>
        <dbReference type="Proteomes" id="UP000244450"/>
    </source>
</evidence>
<dbReference type="Proteomes" id="UP000244450">
    <property type="component" value="Unassembled WGS sequence"/>
</dbReference>
<evidence type="ECO:0000313" key="1">
    <source>
        <dbReference type="EMBL" id="PUZ28347.1"/>
    </source>
</evidence>